<gene>
    <name evidence="1" type="ORF">AWRI4233_LOCUS5982</name>
</gene>
<dbReference type="Proteomes" id="UP000714618">
    <property type="component" value="Unassembled WGS sequence"/>
</dbReference>
<dbReference type="AlphaFoldDB" id="A0A9N8JZQ9"/>
<reference evidence="1" key="1">
    <citation type="submission" date="2020-06" db="EMBL/GenBank/DDBJ databases">
        <authorList>
            <person name="Onetto C."/>
        </authorList>
    </citation>
    <scope>NUCLEOTIDE SEQUENCE</scope>
</reference>
<dbReference type="OrthoDB" id="10472674at2759"/>
<organism evidence="1 2">
    <name type="scientific">Aureobasidium mustum</name>
    <dbReference type="NCBI Taxonomy" id="2773714"/>
    <lineage>
        <taxon>Eukaryota</taxon>
        <taxon>Fungi</taxon>
        <taxon>Dikarya</taxon>
        <taxon>Ascomycota</taxon>
        <taxon>Pezizomycotina</taxon>
        <taxon>Dothideomycetes</taxon>
        <taxon>Dothideomycetidae</taxon>
        <taxon>Dothideales</taxon>
        <taxon>Saccotheciaceae</taxon>
        <taxon>Aureobasidium</taxon>
    </lineage>
</organism>
<protein>
    <submittedName>
        <fullName evidence="1">Uncharacterized protein</fullName>
    </submittedName>
</protein>
<evidence type="ECO:0000313" key="2">
    <source>
        <dbReference type="Proteomes" id="UP000714618"/>
    </source>
</evidence>
<proteinExistence type="predicted"/>
<sequence>MNEDGLGTLIVLPREIRDMVFSYVAASLKLTQSCFRILSLHRLVPISRQLRRELLESFLRNNEFFAEYSNKSIDRLNKFLRLISPMTDIATHIRAIGLQMDSELFDEYLNDSGTVQVSQTKLSHDIHRLLRRARKLRSCFDVYGIPLHKVCVEMRYILPLHVSWGIEADLFYDIVIKTYLRYHRIRIDVSSKARSVTALEKVHKEMLLAMQGRLEKHLEAIQGAEKKGYQDDNWADAQRDLNNHLRRALPAIASAMLEHHKALIDQVVQPWQDAEEFKEYCLGDFFALAEAW</sequence>
<keyword evidence="2" id="KW-1185">Reference proteome</keyword>
<evidence type="ECO:0000313" key="1">
    <source>
        <dbReference type="EMBL" id="CAD0096948.1"/>
    </source>
</evidence>
<dbReference type="EMBL" id="CAIJEO010000007">
    <property type="protein sequence ID" value="CAD0096948.1"/>
    <property type="molecule type" value="Genomic_DNA"/>
</dbReference>
<name>A0A9N8JZQ9_9PEZI</name>
<accession>A0A9N8JZQ9</accession>
<comment type="caution">
    <text evidence="1">The sequence shown here is derived from an EMBL/GenBank/DDBJ whole genome shotgun (WGS) entry which is preliminary data.</text>
</comment>